<dbReference type="KEGG" id="lit:FPZ52_14895"/>
<dbReference type="InterPro" id="IPR014347">
    <property type="entry name" value="Tautomerase/MIF_sf"/>
</dbReference>
<dbReference type="EMBL" id="CP042263">
    <property type="protein sequence ID" value="QDY70978.1"/>
    <property type="molecule type" value="Genomic_DNA"/>
</dbReference>
<dbReference type="GO" id="GO:0008704">
    <property type="term" value="F:5-carboxymethyl-2-hydroxymuconate delta-isomerase activity"/>
    <property type="evidence" value="ECO:0007669"/>
    <property type="project" value="InterPro"/>
</dbReference>
<geneLocation type="plasmid" evidence="1 2">
    <name>unnamed2</name>
</geneLocation>
<evidence type="ECO:0000313" key="2">
    <source>
        <dbReference type="Proteomes" id="UP000318483"/>
    </source>
</evidence>
<dbReference type="InterPro" id="IPR004220">
    <property type="entry name" value="5-COMe_2-OHmuconate_Isoase"/>
</dbReference>
<keyword evidence="2" id="KW-1185">Reference proteome</keyword>
<reference evidence="1 2" key="1">
    <citation type="submission" date="2019-07" db="EMBL/GenBank/DDBJ databases">
        <title>Litoreibacter alkalisoli sp. nov., isolated from saline-alkaline soil.</title>
        <authorList>
            <person name="Wang S."/>
            <person name="Xu L."/>
            <person name="Xing Y.-T."/>
            <person name="Sun J.-Q."/>
        </authorList>
    </citation>
    <scope>NUCLEOTIDE SEQUENCE [LARGE SCALE GENOMIC DNA]</scope>
    <source>
        <strain evidence="1 2">LN3S51</strain>
        <plasmid evidence="1 2">unnamed2</plasmid>
    </source>
</reference>
<gene>
    <name evidence="1" type="ORF">FPZ52_14895</name>
</gene>
<name>A0A5B8J2H8_9RHOB</name>
<dbReference type="Proteomes" id="UP000318483">
    <property type="component" value="Plasmid unnamed2"/>
</dbReference>
<keyword evidence="1" id="KW-0614">Plasmid</keyword>
<dbReference type="SUPFAM" id="SSF55331">
    <property type="entry name" value="Tautomerase/MIF"/>
    <property type="match status" value="1"/>
</dbReference>
<proteinExistence type="predicted"/>
<keyword evidence="1" id="KW-0413">Isomerase</keyword>
<sequence length="113" mass="12716">MPHVRVEFSKGLEDSHDMQALCERLFDALAGQDDFDAPAIKVRATAAEFFHIGTEPQTFAHATLMLMGGRDEDTRKRLNQVILDVLAEQLPDVGSLTVQDLEMTRTTYARRLL</sequence>
<accession>A0A5B8J2H8</accession>
<dbReference type="PANTHER" id="PTHR37950:SF1">
    <property type="entry name" value="4-HYDROXYPHENYLACETATE CATABOLISM PROTEIN"/>
    <property type="match status" value="1"/>
</dbReference>
<evidence type="ECO:0000313" key="1">
    <source>
        <dbReference type="EMBL" id="QDY70978.1"/>
    </source>
</evidence>
<dbReference type="AlphaFoldDB" id="A0A5B8J2H8"/>
<dbReference type="PANTHER" id="PTHR37950">
    <property type="entry name" value="4-HYDROXYPHENYLACETATE CATABOLISM PROTEIN"/>
    <property type="match status" value="1"/>
</dbReference>
<protein>
    <submittedName>
        <fullName evidence="1">5-carboxymethyl-2-hydroxymuconate isomerase</fullName>
    </submittedName>
</protein>
<dbReference type="RefSeq" id="WP_146366394.1">
    <property type="nucleotide sequence ID" value="NZ_CP042263.1"/>
</dbReference>
<organism evidence="1 2">
    <name type="scientific">Qingshengfaniella alkalisoli</name>
    <dbReference type="NCBI Taxonomy" id="2599296"/>
    <lineage>
        <taxon>Bacteria</taxon>
        <taxon>Pseudomonadati</taxon>
        <taxon>Pseudomonadota</taxon>
        <taxon>Alphaproteobacteria</taxon>
        <taxon>Rhodobacterales</taxon>
        <taxon>Paracoccaceae</taxon>
        <taxon>Qingshengfaniella</taxon>
    </lineage>
</organism>
<dbReference type="Gene3D" id="3.30.429.10">
    <property type="entry name" value="Macrophage Migration Inhibitory Factor"/>
    <property type="match status" value="1"/>
</dbReference>
<dbReference type="Pfam" id="PF02962">
    <property type="entry name" value="CHMI"/>
    <property type="match status" value="1"/>
</dbReference>
<dbReference type="OrthoDB" id="9814215at2"/>